<dbReference type="AlphaFoldDB" id="A0A7X1GA90"/>
<dbReference type="EMBL" id="JACMYG010000002">
    <property type="protein sequence ID" value="MBC2688727.1"/>
    <property type="molecule type" value="Genomic_DNA"/>
</dbReference>
<comment type="caution">
    <text evidence="2">The sequence shown here is derived from an EMBL/GenBank/DDBJ whole genome shotgun (WGS) entry which is preliminary data.</text>
</comment>
<keyword evidence="2" id="KW-0808">Transferase</keyword>
<reference evidence="2 3" key="1">
    <citation type="submission" date="2020-08" db="EMBL/GenBank/DDBJ databases">
        <title>Pseudomonas sp. nov.</title>
        <authorList>
            <person name="Gieschler S."/>
            <person name="Fiedler G."/>
            <person name="Brinks E."/>
            <person name="Boehnlein C."/>
            <person name="Franz C.M.A.P."/>
            <person name="Kabisch J."/>
        </authorList>
    </citation>
    <scope>NUCLEOTIDE SEQUENCE [LARGE SCALE GENOMIC DNA]</scope>
    <source>
        <strain evidence="2 3">MBT-1</strain>
    </source>
</reference>
<sequence length="199" mass="22561">MSLSAPYFEQLFSANPDPWAFRSRWYEKRKRALTLALLPRQRYGRIFEPACANGELSLGLAERGEHLLCMDLSPTAVALATERLAGYPTVQVVQGCLPEEWPEGLFDLIVLSELGYYLDSDDWRQVIDQARASLSPQGAILACHWLRPIADCPQTGAQVHGMLEAHLHLPRAVHHQEPDFILELWCRGPYRPDLEEQAL</sequence>
<dbReference type="CDD" id="cd02440">
    <property type="entry name" value="AdoMet_MTases"/>
    <property type="match status" value="1"/>
</dbReference>
<dbReference type="GO" id="GO:0008168">
    <property type="term" value="F:methyltransferase activity"/>
    <property type="evidence" value="ECO:0007669"/>
    <property type="project" value="UniProtKB-KW"/>
</dbReference>
<protein>
    <submittedName>
        <fullName evidence="2">Class I SAM-dependent methyltransferase</fullName>
    </submittedName>
</protein>
<organism evidence="2 3">
    <name type="scientific">Pseudomonas kielensis</name>
    <dbReference type="NCBI Taxonomy" id="2762577"/>
    <lineage>
        <taxon>Bacteria</taxon>
        <taxon>Pseudomonadati</taxon>
        <taxon>Pseudomonadota</taxon>
        <taxon>Gammaproteobacteria</taxon>
        <taxon>Pseudomonadales</taxon>
        <taxon>Pseudomonadaceae</taxon>
        <taxon>Pseudomonas</taxon>
    </lineage>
</organism>
<feature type="domain" description="Methyltransferase" evidence="1">
    <location>
        <begin position="47"/>
        <end position="138"/>
    </location>
</feature>
<evidence type="ECO:0000313" key="2">
    <source>
        <dbReference type="EMBL" id="MBC2688727.1"/>
    </source>
</evidence>
<name>A0A7X1GA90_9PSED</name>
<dbReference type="GO" id="GO:0032259">
    <property type="term" value="P:methylation"/>
    <property type="evidence" value="ECO:0007669"/>
    <property type="project" value="UniProtKB-KW"/>
</dbReference>
<dbReference type="Proteomes" id="UP000526003">
    <property type="component" value="Unassembled WGS sequence"/>
</dbReference>
<evidence type="ECO:0000259" key="1">
    <source>
        <dbReference type="Pfam" id="PF13649"/>
    </source>
</evidence>
<dbReference type="Pfam" id="PF13649">
    <property type="entry name" value="Methyltransf_25"/>
    <property type="match status" value="1"/>
</dbReference>
<accession>A0A7X1GA90</accession>
<dbReference type="InterPro" id="IPR041698">
    <property type="entry name" value="Methyltransf_25"/>
</dbReference>
<gene>
    <name evidence="2" type="ORF">H7995_02810</name>
</gene>
<proteinExistence type="predicted"/>
<dbReference type="SUPFAM" id="SSF53335">
    <property type="entry name" value="S-adenosyl-L-methionine-dependent methyltransferases"/>
    <property type="match status" value="1"/>
</dbReference>
<dbReference type="InterPro" id="IPR029063">
    <property type="entry name" value="SAM-dependent_MTases_sf"/>
</dbReference>
<dbReference type="RefSeq" id="WP_185817943.1">
    <property type="nucleotide sequence ID" value="NZ_JACMYG010000002.1"/>
</dbReference>
<evidence type="ECO:0000313" key="3">
    <source>
        <dbReference type="Proteomes" id="UP000526003"/>
    </source>
</evidence>
<dbReference type="Gene3D" id="3.40.50.150">
    <property type="entry name" value="Vaccinia Virus protein VP39"/>
    <property type="match status" value="1"/>
</dbReference>
<keyword evidence="3" id="KW-1185">Reference proteome</keyword>
<keyword evidence="2" id="KW-0489">Methyltransferase</keyword>